<dbReference type="Pfam" id="PF05014">
    <property type="entry name" value="Nuc_deoxyrib_tr"/>
    <property type="match status" value="1"/>
</dbReference>
<dbReference type="InterPro" id="IPR007710">
    <property type="entry name" value="Nucleoside_deoxyribTrfase"/>
</dbReference>
<keyword evidence="1" id="KW-0808">Transferase</keyword>
<dbReference type="PANTHER" id="PTHR15364">
    <property type="entry name" value="2'-DEOXYNUCLEOSIDE 5'-PHOSPHATE N-HYDROLASE 1"/>
    <property type="match status" value="1"/>
</dbReference>
<evidence type="ECO:0000313" key="1">
    <source>
        <dbReference type="EMBL" id="AKB67367.1"/>
    </source>
</evidence>
<dbReference type="EMBL" id="CP009513">
    <property type="protein sequence ID" value="AKB67367.1"/>
    <property type="molecule type" value="Genomic_DNA"/>
</dbReference>
<dbReference type="GO" id="GO:0016740">
    <property type="term" value="F:transferase activity"/>
    <property type="evidence" value="ECO:0007669"/>
    <property type="project" value="UniProtKB-KW"/>
</dbReference>
<gene>
    <name evidence="1" type="ORF">MSMAL_0824</name>
</gene>
<dbReference type="Proteomes" id="UP000033063">
    <property type="component" value="Chromosome"/>
</dbReference>
<reference evidence="1 2" key="1">
    <citation type="submission" date="2014-07" db="EMBL/GenBank/DDBJ databases">
        <title>Methanogenic archaea and the global carbon cycle.</title>
        <authorList>
            <person name="Henriksen J.R."/>
            <person name="Luke J."/>
            <person name="Reinhart S."/>
            <person name="Benedict M.N."/>
            <person name="Youngblut N.D."/>
            <person name="Metcalf M.E."/>
            <person name="Whitaker R.J."/>
            <person name="Metcalf W.W."/>
        </authorList>
    </citation>
    <scope>NUCLEOTIDE SEQUENCE [LARGE SCALE GENOMIC DNA]</scope>
    <source>
        <strain evidence="1 2">LYC</strain>
    </source>
</reference>
<dbReference type="GO" id="GO:0009159">
    <property type="term" value="P:deoxyribonucleoside monophosphate catabolic process"/>
    <property type="evidence" value="ECO:0007669"/>
    <property type="project" value="TreeGrafter"/>
</dbReference>
<dbReference type="PATRIC" id="fig|1434114.4.peg.1015"/>
<dbReference type="RefSeq" id="WP_048039907.1">
    <property type="nucleotide sequence ID" value="NZ_CP009513.1"/>
</dbReference>
<evidence type="ECO:0000313" key="2">
    <source>
        <dbReference type="Proteomes" id="UP000033063"/>
    </source>
</evidence>
<dbReference type="SUPFAM" id="SSF52309">
    <property type="entry name" value="N-(deoxy)ribosyltransferase-like"/>
    <property type="match status" value="1"/>
</dbReference>
<organism evidence="1 2">
    <name type="scientific">Methanosarcina mazei LYC</name>
    <dbReference type="NCBI Taxonomy" id="1434114"/>
    <lineage>
        <taxon>Archaea</taxon>
        <taxon>Methanobacteriati</taxon>
        <taxon>Methanobacteriota</taxon>
        <taxon>Stenosarchaea group</taxon>
        <taxon>Methanomicrobia</taxon>
        <taxon>Methanosarcinales</taxon>
        <taxon>Methanosarcinaceae</taxon>
        <taxon>Methanosarcina</taxon>
    </lineage>
</organism>
<sequence length="140" mass="15831">MSKKKTIYLAGPLFTHAELEYNRKLRDMLLNNGFSVFLPQEDAEDAAQERERQNQEWVFLKCLEGVDASDLVVAILDGSDVDSGTAWEAGYAYAKGKPVIGLRTDFRELSDGIVNLMVEMSIVALARDENELLKIIERYQ</sequence>
<dbReference type="GO" id="GO:0070694">
    <property type="term" value="F:5-hydroxymethyl-dUMP N-hydrolase activity"/>
    <property type="evidence" value="ECO:0007669"/>
    <property type="project" value="TreeGrafter"/>
</dbReference>
<dbReference type="InterPro" id="IPR051239">
    <property type="entry name" value="2'-dNMP_N-hydrolase"/>
</dbReference>
<dbReference type="Gene3D" id="3.40.50.450">
    <property type="match status" value="1"/>
</dbReference>
<accession>A0A0E3RMM0</accession>
<dbReference type="GeneID" id="24876994"/>
<proteinExistence type="predicted"/>
<dbReference type="AlphaFoldDB" id="A0A0E3RMM0"/>
<protein>
    <submittedName>
        <fullName evidence="1">Nucleoside 2-deoxyribosyltransferase</fullName>
    </submittedName>
</protein>
<name>A0A0E3RMM0_METMZ</name>
<dbReference type="PANTHER" id="PTHR15364:SF0">
    <property type="entry name" value="2'-DEOXYNUCLEOSIDE 5'-PHOSPHATE N-HYDROLASE 1"/>
    <property type="match status" value="1"/>
</dbReference>
<dbReference type="HOGENOM" id="CLU_117644_2_0_2"/>